<gene>
    <name evidence="1" type="ORF">C798_21130</name>
</gene>
<name>A0A6M3ZVS1_9BURK</name>
<organism evidence="1 2">
    <name type="scientific">Herbaspirillum rubrisubalbicans Os34</name>
    <dbReference type="NCBI Taxonomy" id="1235827"/>
    <lineage>
        <taxon>Bacteria</taxon>
        <taxon>Pseudomonadati</taxon>
        <taxon>Pseudomonadota</taxon>
        <taxon>Betaproteobacteria</taxon>
        <taxon>Burkholderiales</taxon>
        <taxon>Oxalobacteraceae</taxon>
        <taxon>Herbaspirillum</taxon>
    </lineage>
</organism>
<dbReference type="EMBL" id="CP008956">
    <property type="protein sequence ID" value="QJQ02636.1"/>
    <property type="molecule type" value="Genomic_DNA"/>
</dbReference>
<protein>
    <submittedName>
        <fullName evidence="1">Uncharacterized protein</fullName>
    </submittedName>
</protein>
<proteinExistence type="predicted"/>
<evidence type="ECO:0000313" key="1">
    <source>
        <dbReference type="EMBL" id="QJQ02636.1"/>
    </source>
</evidence>
<dbReference type="AlphaFoldDB" id="A0A6M3ZVS1"/>
<reference evidence="1 2" key="1">
    <citation type="journal article" date="2012" name="J. Bacteriol.">
        <title>Genome sequence of the pathogenic Herbaspirillum seropedicae strain Os34, isolated from rice roots.</title>
        <authorList>
            <person name="Ye W."/>
            <person name="Ye S."/>
            <person name="Liu J."/>
            <person name="Chang S."/>
            <person name="Chen M."/>
            <person name="Zhu B."/>
            <person name="Guo L."/>
            <person name="An Q."/>
        </authorList>
    </citation>
    <scope>NUCLEOTIDE SEQUENCE [LARGE SCALE GENOMIC DNA]</scope>
    <source>
        <strain evidence="1 2">Os34</strain>
    </source>
</reference>
<evidence type="ECO:0000313" key="2">
    <source>
        <dbReference type="Proteomes" id="UP000501648"/>
    </source>
</evidence>
<accession>A0A6M3ZVS1</accession>
<sequence>MSADEEKQPKPLVDPSLEAIYGALLHTASFLEHLALELEDIELACKTANGAPLQRQAAVLLEKLRRMG</sequence>
<dbReference type="RefSeq" id="WP_017452073.1">
    <property type="nucleotide sequence ID" value="NZ_CP008956.1"/>
</dbReference>
<dbReference type="Proteomes" id="UP000501648">
    <property type="component" value="Chromosome"/>
</dbReference>